<sequence length="99" mass="10617">MPSEPRCELCDLPLGQCAHSSRPKRSPQPDLILISPKGVAHVPGCQHKGDDPDFSRWAEIRGVPRAWEKLGNGESIGATGGAVPGLVAVSRCKDCEYLL</sequence>
<reference evidence="3 4" key="1">
    <citation type="submission" date="2016-10" db="EMBL/GenBank/DDBJ databases">
        <authorList>
            <person name="Varghese N."/>
            <person name="Submissions S."/>
        </authorList>
    </citation>
    <scope>NUCLEOTIDE SEQUENCE [LARGE SCALE GENOMIC DNA]</scope>
    <source>
        <strain evidence="4">ATCC 20501</strain>
        <strain evidence="2 3">CGMCC 4.3529</strain>
    </source>
</reference>
<gene>
    <name evidence="1" type="ORF">SAMN02982929_06405</name>
    <name evidence="2" type="ORF">SAMN05216506_10321</name>
</gene>
<protein>
    <submittedName>
        <fullName evidence="1">Uncharacterized protein</fullName>
    </submittedName>
</protein>
<accession>A0A1I1QBS3</accession>
<keyword evidence="3" id="KW-1185">Reference proteome</keyword>
<dbReference type="Proteomes" id="UP000236729">
    <property type="component" value="Unassembled WGS sequence"/>
</dbReference>
<dbReference type="EMBL" id="FNVB01000011">
    <property type="protein sequence ID" value="SEG96405.1"/>
    <property type="molecule type" value="Genomic_DNA"/>
</dbReference>
<proteinExistence type="predicted"/>
<dbReference type="Proteomes" id="UP000199690">
    <property type="component" value="Unassembled WGS sequence"/>
</dbReference>
<accession>A0A1H6EHU2</accession>
<evidence type="ECO:0000313" key="4">
    <source>
        <dbReference type="Proteomes" id="UP000236729"/>
    </source>
</evidence>
<dbReference type="EMBL" id="FOME01000003">
    <property type="protein sequence ID" value="SFD19594.1"/>
    <property type="molecule type" value="Genomic_DNA"/>
</dbReference>
<name>A0A1H6EHU2_9PSEU</name>
<evidence type="ECO:0000313" key="3">
    <source>
        <dbReference type="Proteomes" id="UP000199690"/>
    </source>
</evidence>
<dbReference type="RefSeq" id="WP_103908183.1">
    <property type="nucleotide sequence ID" value="NZ_FNVB01000011.1"/>
</dbReference>
<dbReference type="AlphaFoldDB" id="A0A1H6EHU2"/>
<reference evidence="1" key="2">
    <citation type="submission" date="2016-10" db="EMBL/GenBank/DDBJ databases">
        <authorList>
            <person name="de Groot N.N."/>
        </authorList>
    </citation>
    <scope>NUCLEOTIDE SEQUENCE [LARGE SCALE GENOMIC DNA]</scope>
    <source>
        <strain evidence="1">ATCC 20501</strain>
    </source>
</reference>
<organism evidence="1 4">
    <name type="scientific">Saccharopolyspora kobensis</name>
    <dbReference type="NCBI Taxonomy" id="146035"/>
    <lineage>
        <taxon>Bacteria</taxon>
        <taxon>Bacillati</taxon>
        <taxon>Actinomycetota</taxon>
        <taxon>Actinomycetes</taxon>
        <taxon>Pseudonocardiales</taxon>
        <taxon>Pseudonocardiaceae</taxon>
        <taxon>Saccharopolyspora</taxon>
    </lineage>
</organism>
<evidence type="ECO:0000313" key="1">
    <source>
        <dbReference type="EMBL" id="SEG96405.1"/>
    </source>
</evidence>
<evidence type="ECO:0000313" key="2">
    <source>
        <dbReference type="EMBL" id="SFD19594.1"/>
    </source>
</evidence>